<sequence>MATKQELSSIWVDVKGRLPVKITGNQIKQGILKPVEIDSFILGGTIRLLREFERNMMAHRANIAARHYIPPEWTSYVTQPNYEGHISLQYFKSSPIGYDLSTCTLLLAPVRVGQGWSCYALNIESRTLTVMDPLLKEEGGTIRTKWHEMTARKVLQEAMRCFDCVRRVATEENTRWKVTIQMMPEEKCSVWDTGIYTITCMRWYAPEVNVSIVTLDERTAYETRKQLAHDLIHMECNRAHLPHRLPTPPQ</sequence>
<dbReference type="InterPro" id="IPR038765">
    <property type="entry name" value="Papain-like_cys_pep_sf"/>
</dbReference>
<accession>A0A8T0PRC3</accession>
<evidence type="ECO:0000313" key="2">
    <source>
        <dbReference type="Proteomes" id="UP000823388"/>
    </source>
</evidence>
<dbReference type="EMBL" id="CM029051">
    <property type="protein sequence ID" value="KAG2560664.1"/>
    <property type="molecule type" value="Genomic_DNA"/>
</dbReference>
<dbReference type="SUPFAM" id="SSF54001">
    <property type="entry name" value="Cysteine proteinases"/>
    <property type="match status" value="1"/>
</dbReference>
<dbReference type="OrthoDB" id="10564191at2759"/>
<proteinExistence type="predicted"/>
<comment type="caution">
    <text evidence="1">The sequence shown here is derived from an EMBL/GenBank/DDBJ whole genome shotgun (WGS) entry which is preliminary data.</text>
</comment>
<protein>
    <submittedName>
        <fullName evidence="1">Uncharacterized protein</fullName>
    </submittedName>
</protein>
<dbReference type="AlphaFoldDB" id="A0A8T0PRC3"/>
<reference evidence="1" key="1">
    <citation type="submission" date="2020-05" db="EMBL/GenBank/DDBJ databases">
        <title>WGS assembly of Panicum virgatum.</title>
        <authorList>
            <person name="Lovell J.T."/>
            <person name="Jenkins J."/>
            <person name="Shu S."/>
            <person name="Juenger T.E."/>
            <person name="Schmutz J."/>
        </authorList>
    </citation>
    <scope>NUCLEOTIDE SEQUENCE</scope>
    <source>
        <strain evidence="1">AP13</strain>
    </source>
</reference>
<keyword evidence="2" id="KW-1185">Reference proteome</keyword>
<name>A0A8T0PRC3_PANVG</name>
<evidence type="ECO:0000313" key="1">
    <source>
        <dbReference type="EMBL" id="KAG2560664.1"/>
    </source>
</evidence>
<dbReference type="Proteomes" id="UP000823388">
    <property type="component" value="Chromosome 8K"/>
</dbReference>
<gene>
    <name evidence="1" type="ORF">PVAP13_8KG100700</name>
</gene>
<dbReference type="Gene3D" id="3.40.395.10">
    <property type="entry name" value="Adenoviral Proteinase, Chain A"/>
    <property type="match status" value="1"/>
</dbReference>
<organism evidence="1 2">
    <name type="scientific">Panicum virgatum</name>
    <name type="common">Blackwell switchgrass</name>
    <dbReference type="NCBI Taxonomy" id="38727"/>
    <lineage>
        <taxon>Eukaryota</taxon>
        <taxon>Viridiplantae</taxon>
        <taxon>Streptophyta</taxon>
        <taxon>Embryophyta</taxon>
        <taxon>Tracheophyta</taxon>
        <taxon>Spermatophyta</taxon>
        <taxon>Magnoliopsida</taxon>
        <taxon>Liliopsida</taxon>
        <taxon>Poales</taxon>
        <taxon>Poaceae</taxon>
        <taxon>PACMAD clade</taxon>
        <taxon>Panicoideae</taxon>
        <taxon>Panicodae</taxon>
        <taxon>Paniceae</taxon>
        <taxon>Panicinae</taxon>
        <taxon>Panicum</taxon>
        <taxon>Panicum sect. Hiantes</taxon>
    </lineage>
</organism>